<dbReference type="Pfam" id="PF05284">
    <property type="entry name" value="DUF736"/>
    <property type="match status" value="1"/>
</dbReference>
<dbReference type="RefSeq" id="WP_054164522.1">
    <property type="nucleotide sequence ID" value="NZ_FODT01000015.1"/>
</dbReference>
<evidence type="ECO:0000313" key="1">
    <source>
        <dbReference type="EMBL" id="SEP33225.1"/>
    </source>
</evidence>
<organism evidence="1 2">
    <name type="scientific">Rhodopseudomonas pseudopalustris</name>
    <dbReference type="NCBI Taxonomy" id="1513892"/>
    <lineage>
        <taxon>Bacteria</taxon>
        <taxon>Pseudomonadati</taxon>
        <taxon>Pseudomonadota</taxon>
        <taxon>Alphaproteobacteria</taxon>
        <taxon>Hyphomicrobiales</taxon>
        <taxon>Nitrobacteraceae</taxon>
        <taxon>Rhodopseudomonas</taxon>
    </lineage>
</organism>
<protein>
    <submittedName>
        <fullName evidence="1">Uncharacterized conserved protein, DUF736 family</fullName>
    </submittedName>
</protein>
<dbReference type="AlphaFoldDB" id="A0A1H8WZU5"/>
<proteinExistence type="predicted"/>
<dbReference type="OrthoDB" id="9800788at2"/>
<evidence type="ECO:0000313" key="2">
    <source>
        <dbReference type="Proteomes" id="UP000199615"/>
    </source>
</evidence>
<keyword evidence="2" id="KW-1185">Reference proteome</keyword>
<name>A0A1H8WZU5_9BRAD</name>
<gene>
    <name evidence="1" type="ORF">SAMN05444123_11523</name>
</gene>
<reference evidence="2" key="1">
    <citation type="submission" date="2016-10" db="EMBL/GenBank/DDBJ databases">
        <authorList>
            <person name="Varghese N."/>
            <person name="Submissions S."/>
        </authorList>
    </citation>
    <scope>NUCLEOTIDE SEQUENCE [LARGE SCALE GENOMIC DNA]</scope>
    <source>
        <strain evidence="2">DSM 123</strain>
    </source>
</reference>
<dbReference type="Proteomes" id="UP000199615">
    <property type="component" value="Unassembled WGS sequence"/>
</dbReference>
<sequence length="108" mass="11809">MPAIGYVNKLDDGSYRGTLRTLSISAALKIMPNKEKKPDSDQPDYRVYANGAEIGGAWIRKNKENGADYVSVSISAPEFGPRRLFANLGRAAGSESDDEFAVIWNPTE</sequence>
<dbReference type="InterPro" id="IPR007948">
    <property type="entry name" value="DUF736"/>
</dbReference>
<dbReference type="EMBL" id="FODT01000015">
    <property type="protein sequence ID" value="SEP33225.1"/>
    <property type="molecule type" value="Genomic_DNA"/>
</dbReference>
<accession>A0A1H8WZU5</accession>